<evidence type="ECO:0000256" key="7">
    <source>
        <dbReference type="ARBA" id="ARBA00023315"/>
    </source>
</evidence>
<evidence type="ECO:0000256" key="3">
    <source>
        <dbReference type="ARBA" id="ARBA00009381"/>
    </source>
</evidence>
<evidence type="ECO:0000256" key="2">
    <source>
        <dbReference type="ARBA" id="ARBA00001089"/>
    </source>
</evidence>
<dbReference type="PRINTS" id="PR01210">
    <property type="entry name" value="GGTRANSPTASE"/>
</dbReference>
<reference evidence="13 14" key="1">
    <citation type="submission" date="2018-06" db="EMBL/GenBank/DDBJ databases">
        <title>Genomic Encyclopedia of Type Strains, Phase IV (KMG-IV): sequencing the most valuable type-strain genomes for metagenomic binning, comparative biology and taxonomic classification.</title>
        <authorList>
            <person name="Goeker M."/>
        </authorList>
    </citation>
    <scope>NUCLEOTIDE SEQUENCE [LARGE SCALE GENOMIC DNA]</scope>
    <source>
        <strain evidence="13 14">DSM 25520</strain>
    </source>
</reference>
<feature type="signal peptide" evidence="12">
    <location>
        <begin position="1"/>
        <end position="25"/>
    </location>
</feature>
<evidence type="ECO:0000256" key="6">
    <source>
        <dbReference type="ARBA" id="ARBA00023145"/>
    </source>
</evidence>
<keyword evidence="14" id="KW-1185">Reference proteome</keyword>
<dbReference type="PANTHER" id="PTHR43199">
    <property type="entry name" value="GLUTATHIONE HYDROLASE"/>
    <property type="match status" value="1"/>
</dbReference>
<evidence type="ECO:0000313" key="14">
    <source>
        <dbReference type="Proteomes" id="UP000253628"/>
    </source>
</evidence>
<dbReference type="PANTHER" id="PTHR43199:SF1">
    <property type="entry name" value="GLUTATHIONE HYDROLASE PROENZYME"/>
    <property type="match status" value="1"/>
</dbReference>
<evidence type="ECO:0000256" key="5">
    <source>
        <dbReference type="ARBA" id="ARBA00022801"/>
    </source>
</evidence>
<dbReference type="InterPro" id="IPR029055">
    <property type="entry name" value="Ntn_hydrolases_N"/>
</dbReference>
<feature type="active site" description="Nucleophile" evidence="9">
    <location>
        <position position="408"/>
    </location>
</feature>
<evidence type="ECO:0000256" key="10">
    <source>
        <dbReference type="PIRSR" id="PIRSR600101-2"/>
    </source>
</evidence>
<gene>
    <name evidence="13" type="ORF">DFR37_11372</name>
</gene>
<feature type="binding site" evidence="10">
    <location>
        <begin position="473"/>
        <end position="474"/>
    </location>
    <ligand>
        <name>L-glutamate</name>
        <dbReference type="ChEBI" id="CHEBI:29985"/>
    </ligand>
</feature>
<name>A0A366H3U5_9BURK</name>
<feature type="binding site" evidence="10">
    <location>
        <position position="448"/>
    </location>
    <ligand>
        <name>L-glutamate</name>
        <dbReference type="ChEBI" id="CHEBI:29985"/>
    </ligand>
</feature>
<comment type="caution">
    <text evidence="13">The sequence shown here is derived from an EMBL/GenBank/DDBJ whole genome shotgun (WGS) entry which is preliminary data.</text>
</comment>
<dbReference type="EMBL" id="QNRQ01000013">
    <property type="protein sequence ID" value="RBP36241.1"/>
    <property type="molecule type" value="Genomic_DNA"/>
</dbReference>
<comment type="pathway">
    <text evidence="11">Sulfur metabolism; glutathione metabolism.</text>
</comment>
<feature type="binding site" evidence="10">
    <location>
        <position position="122"/>
    </location>
    <ligand>
        <name>L-glutamate</name>
        <dbReference type="ChEBI" id="CHEBI:29985"/>
    </ligand>
</feature>
<dbReference type="GO" id="GO:0103068">
    <property type="term" value="F:leukotriene C4 gamma-glutamyl transferase activity"/>
    <property type="evidence" value="ECO:0007669"/>
    <property type="project" value="UniProtKB-EC"/>
</dbReference>
<dbReference type="Pfam" id="PF01019">
    <property type="entry name" value="G_glu_transpept"/>
    <property type="match status" value="1"/>
</dbReference>
<comment type="catalytic activity">
    <reaction evidence="1 11">
        <text>an S-substituted glutathione + H2O = an S-substituted L-cysteinylglycine + L-glutamate</text>
        <dbReference type="Rhea" id="RHEA:59468"/>
        <dbReference type="ChEBI" id="CHEBI:15377"/>
        <dbReference type="ChEBI" id="CHEBI:29985"/>
        <dbReference type="ChEBI" id="CHEBI:90779"/>
        <dbReference type="ChEBI" id="CHEBI:143103"/>
        <dbReference type="EC" id="3.4.19.13"/>
    </reaction>
</comment>
<dbReference type="InterPro" id="IPR043137">
    <property type="entry name" value="GGT_ssub_C"/>
</dbReference>
<evidence type="ECO:0000256" key="9">
    <source>
        <dbReference type="PIRSR" id="PIRSR600101-1"/>
    </source>
</evidence>
<dbReference type="InterPro" id="IPR000101">
    <property type="entry name" value="GGT_peptidase"/>
</dbReference>
<evidence type="ECO:0000256" key="1">
    <source>
        <dbReference type="ARBA" id="ARBA00001049"/>
    </source>
</evidence>
<dbReference type="Gene3D" id="1.10.246.130">
    <property type="match status" value="1"/>
</dbReference>
<keyword evidence="7 11" id="KW-0012">Acyltransferase</keyword>
<keyword evidence="11" id="KW-0317">Glutathione biosynthesis</keyword>
<dbReference type="NCBIfam" id="TIGR00066">
    <property type="entry name" value="g_glut_trans"/>
    <property type="match status" value="1"/>
</dbReference>
<dbReference type="EC" id="3.4.19.13" evidence="11"/>
<evidence type="ECO:0000256" key="11">
    <source>
        <dbReference type="RuleBase" id="RU368036"/>
    </source>
</evidence>
<comment type="PTM">
    <text evidence="11">Cleaved by autocatalysis into a large and a small subunit.</text>
</comment>
<feature type="binding site" evidence="10">
    <location>
        <position position="495"/>
    </location>
    <ligand>
        <name>L-glutamate</name>
        <dbReference type="ChEBI" id="CHEBI:29985"/>
    </ligand>
</feature>
<dbReference type="GO" id="GO:0036374">
    <property type="term" value="F:glutathione hydrolase activity"/>
    <property type="evidence" value="ECO:0007669"/>
    <property type="project" value="UniProtKB-UniRule"/>
</dbReference>
<dbReference type="UniPathway" id="UPA00204"/>
<feature type="chain" id="PRO_5016975292" description="Glutathione hydrolase proenzyme" evidence="12">
    <location>
        <begin position="26"/>
        <end position="588"/>
    </location>
</feature>
<comment type="similarity">
    <text evidence="3 11">Belongs to the gamma-glutamyltransferase family.</text>
</comment>
<dbReference type="SUPFAM" id="SSF56235">
    <property type="entry name" value="N-terminal nucleophile aminohydrolases (Ntn hydrolases)"/>
    <property type="match status" value="1"/>
</dbReference>
<dbReference type="InterPro" id="IPR051792">
    <property type="entry name" value="GGT_bact"/>
</dbReference>
<dbReference type="GO" id="GO:0006750">
    <property type="term" value="P:glutathione biosynthetic process"/>
    <property type="evidence" value="ECO:0007669"/>
    <property type="project" value="UniProtKB-KW"/>
</dbReference>
<evidence type="ECO:0000256" key="8">
    <source>
        <dbReference type="ARBA" id="ARBA00047417"/>
    </source>
</evidence>
<keyword evidence="12" id="KW-0732">Signal</keyword>
<keyword evidence="4 11" id="KW-0808">Transferase</keyword>
<protein>
    <recommendedName>
        <fullName evidence="11">Glutathione hydrolase proenzyme</fullName>
        <ecNumber evidence="11">2.3.2.2</ecNumber>
        <ecNumber evidence="11">3.4.19.13</ecNumber>
    </recommendedName>
    <component>
        <recommendedName>
            <fullName evidence="11">Glutathione hydrolase large chain</fullName>
        </recommendedName>
    </component>
    <component>
        <recommendedName>
            <fullName evidence="11">Glutathione hydrolase small chain</fullName>
        </recommendedName>
    </component>
</protein>
<keyword evidence="5 11" id="KW-0378">Hydrolase</keyword>
<comment type="catalytic activity">
    <reaction evidence="8 11">
        <text>an N-terminal (5-L-glutamyl)-[peptide] + an alpha-amino acid = 5-L-glutamyl amino acid + an N-terminal L-alpha-aminoacyl-[peptide]</text>
        <dbReference type="Rhea" id="RHEA:23904"/>
        <dbReference type="Rhea" id="RHEA-COMP:9780"/>
        <dbReference type="Rhea" id="RHEA-COMP:9795"/>
        <dbReference type="ChEBI" id="CHEBI:77644"/>
        <dbReference type="ChEBI" id="CHEBI:78597"/>
        <dbReference type="ChEBI" id="CHEBI:78599"/>
        <dbReference type="ChEBI" id="CHEBI:78608"/>
        <dbReference type="EC" id="2.3.2.2"/>
    </reaction>
</comment>
<sequence length="588" mass="62848">MLIRTNAKWLYALAMAGLLSIGAAAYGKQAGLPDEDRNPESGSGYTQKSEVHAKHFMVATANPHATRAGYEMLRQGGSALDAIIAAQMVLTLVEPQSSGIGGGAFAVYYDKAHKTLTAYDGRETAPAAAMPGRFMADGKPLPYRAAVNSGLAVGVPGVLRALEMAHKQHGKLPWAALFQPAIRLAEEGFRVSPRMHAMLRNSPELALQQAAAAYFFDPAGQPWPVGHLLKNPDLAKVLRQVAQQGADAFYRGDIAGDIVAAVRGHPTPGDMTLADLANYRALQREPLCGNYRLYRICGMPPPSSGTLGVLELLGVLQHVPMETFKPAGLRAVHYFSEAGRLAYADRDYYVADPDFVDVPVQALISPAYLASRFALIRPDRSMGTAAPGDPMGMLRSLGRDNALEIPSTSHLVAVDAAGDVVSMTTSIEAAFGSKIFVRGFLLNNQLTDFSRDPVDAEGRPVANRVQPGKRPRSTMAPIIVFRDNEPYMALGSPGGNVIINYVAKTLVAVLDWNMSVQDAISLPNFGSRNKRTELEKSTALAVLAKPLEAMGHDVVIQEFPSGVQAIVIDRSGLSAGADPRREGVAMGG</sequence>
<evidence type="ECO:0000256" key="4">
    <source>
        <dbReference type="ARBA" id="ARBA00022679"/>
    </source>
</evidence>
<proteinExistence type="inferred from homology"/>
<evidence type="ECO:0000313" key="13">
    <source>
        <dbReference type="EMBL" id="RBP36241.1"/>
    </source>
</evidence>
<evidence type="ECO:0000256" key="12">
    <source>
        <dbReference type="SAM" id="SignalP"/>
    </source>
</evidence>
<dbReference type="Gene3D" id="3.60.20.40">
    <property type="match status" value="1"/>
</dbReference>
<accession>A0A366H3U5</accession>
<comment type="catalytic activity">
    <reaction evidence="2 11">
        <text>glutathione + H2O = L-cysteinylglycine + L-glutamate</text>
        <dbReference type="Rhea" id="RHEA:28807"/>
        <dbReference type="ChEBI" id="CHEBI:15377"/>
        <dbReference type="ChEBI" id="CHEBI:29985"/>
        <dbReference type="ChEBI" id="CHEBI:57925"/>
        <dbReference type="ChEBI" id="CHEBI:61694"/>
        <dbReference type="EC" id="3.4.19.13"/>
    </reaction>
</comment>
<dbReference type="GO" id="GO:0006751">
    <property type="term" value="P:glutathione catabolic process"/>
    <property type="evidence" value="ECO:0007669"/>
    <property type="project" value="UniProtKB-UniRule"/>
</dbReference>
<dbReference type="EC" id="2.3.2.2" evidence="11"/>
<dbReference type="InterPro" id="IPR043138">
    <property type="entry name" value="GGT_lsub"/>
</dbReference>
<dbReference type="AlphaFoldDB" id="A0A366H3U5"/>
<keyword evidence="6 11" id="KW-0865">Zymogen</keyword>
<comment type="subunit">
    <text evidence="11">This enzyme consists of two polypeptide chains, which are synthesized in precursor form from a single polypeptide.</text>
</comment>
<organism evidence="13 14">
    <name type="scientific">Eoetvoesiella caeni</name>
    <dbReference type="NCBI Taxonomy" id="645616"/>
    <lineage>
        <taxon>Bacteria</taxon>
        <taxon>Pseudomonadati</taxon>
        <taxon>Pseudomonadota</taxon>
        <taxon>Betaproteobacteria</taxon>
        <taxon>Burkholderiales</taxon>
        <taxon>Alcaligenaceae</taxon>
        <taxon>Eoetvoesiella</taxon>
    </lineage>
</organism>
<dbReference type="Proteomes" id="UP000253628">
    <property type="component" value="Unassembled WGS sequence"/>
</dbReference>